<comment type="similarity">
    <text evidence="7">Belongs to the binding-protein-dependent transport system permease family.</text>
</comment>
<dbReference type="Gene3D" id="1.10.3720.10">
    <property type="entry name" value="MetI-like"/>
    <property type="match status" value="1"/>
</dbReference>
<organism evidence="10 12">
    <name type="scientific">Acutalibacter muris</name>
    <dbReference type="NCBI Taxonomy" id="1796620"/>
    <lineage>
        <taxon>Bacteria</taxon>
        <taxon>Bacillati</taxon>
        <taxon>Bacillota</taxon>
        <taxon>Clostridia</taxon>
        <taxon>Eubacteriales</taxon>
        <taxon>Acutalibacteraceae</taxon>
        <taxon>Acutalibacter</taxon>
    </lineage>
</organism>
<keyword evidence="5 7" id="KW-1133">Transmembrane helix</keyword>
<dbReference type="SUPFAM" id="SSF161098">
    <property type="entry name" value="MetI-like"/>
    <property type="match status" value="1"/>
</dbReference>
<evidence type="ECO:0000313" key="9">
    <source>
        <dbReference type="EMBL" id="ASB40909.1"/>
    </source>
</evidence>
<keyword evidence="3" id="KW-1003">Cell membrane</keyword>
<evidence type="ECO:0000256" key="1">
    <source>
        <dbReference type="ARBA" id="ARBA00004651"/>
    </source>
</evidence>
<feature type="transmembrane region" description="Helical" evidence="7">
    <location>
        <begin position="189"/>
        <end position="213"/>
    </location>
</feature>
<dbReference type="RefSeq" id="WP_066541311.1">
    <property type="nucleotide sequence ID" value="NZ_CP021422.1"/>
</dbReference>
<keyword evidence="2 7" id="KW-0813">Transport</keyword>
<feature type="transmembrane region" description="Helical" evidence="7">
    <location>
        <begin position="117"/>
        <end position="137"/>
    </location>
</feature>
<dbReference type="EMBL" id="CP021422">
    <property type="protein sequence ID" value="ASB40909.1"/>
    <property type="molecule type" value="Genomic_DNA"/>
</dbReference>
<dbReference type="PANTHER" id="PTHR43744">
    <property type="entry name" value="ABC TRANSPORTER PERMEASE PROTEIN MG189-RELATED-RELATED"/>
    <property type="match status" value="1"/>
</dbReference>
<evidence type="ECO:0000256" key="5">
    <source>
        <dbReference type="ARBA" id="ARBA00022989"/>
    </source>
</evidence>
<evidence type="ECO:0000259" key="8">
    <source>
        <dbReference type="PROSITE" id="PS50928"/>
    </source>
</evidence>
<comment type="subcellular location">
    <subcellularLocation>
        <location evidence="1 7">Cell membrane</location>
        <topology evidence="1 7">Multi-pass membrane protein</topology>
    </subcellularLocation>
</comment>
<feature type="domain" description="ABC transmembrane type-1" evidence="8">
    <location>
        <begin position="82"/>
        <end position="287"/>
    </location>
</feature>
<dbReference type="KEGG" id="amur:ADH66_09735"/>
<dbReference type="EMBL" id="CP065321">
    <property type="protein sequence ID" value="QQR30193.1"/>
    <property type="molecule type" value="Genomic_DNA"/>
</dbReference>
<dbReference type="InterPro" id="IPR000515">
    <property type="entry name" value="MetI-like"/>
</dbReference>
<dbReference type="PANTHER" id="PTHR43744:SF9">
    <property type="entry name" value="POLYGALACTURONAN_RHAMNOGALACTURONAN TRANSPORT SYSTEM PERMEASE PROTEIN YTCP"/>
    <property type="match status" value="1"/>
</dbReference>
<dbReference type="AlphaFoldDB" id="A0A1Z2XR53"/>
<protein>
    <submittedName>
        <fullName evidence="10">Carbohydrate ABC transporter permease</fullName>
    </submittedName>
</protein>
<evidence type="ECO:0000256" key="3">
    <source>
        <dbReference type="ARBA" id="ARBA00022475"/>
    </source>
</evidence>
<dbReference type="Proteomes" id="UP000196710">
    <property type="component" value="Chromosome"/>
</dbReference>
<sequence>MTTTRNHNKIRSTRADKAFDIVNYLFLGIIGLVTLYPLYFVLIASISEPDAVNSGQVILYPRGFSLEGYERLFEDIRIWLGYRNTVIYTVAGTALNLLITLITAYPLSRRDLAGKKFFLFFFLFTMFFNGGLIPTYLQVCNLGLYNTPLVLIILGAISVYNMIIAKSFFENTISLDLQEAAEIDGCGSFRFFVSIALPLSKALIGVLVVYYAIGHWNEYFNALIYVSNKELQPLQMVLREILIQNSTIEMAMDESMLEEMLRRERYANLIKYGIIVVASVPMLCVYPFVQKYFAKGVMLGSTKG</sequence>
<proteinExistence type="inferred from homology"/>
<feature type="transmembrane region" description="Helical" evidence="7">
    <location>
        <begin position="269"/>
        <end position="289"/>
    </location>
</feature>
<evidence type="ECO:0000256" key="6">
    <source>
        <dbReference type="ARBA" id="ARBA00023136"/>
    </source>
</evidence>
<evidence type="ECO:0000256" key="2">
    <source>
        <dbReference type="ARBA" id="ARBA00022448"/>
    </source>
</evidence>
<keyword evidence="4 7" id="KW-0812">Transmembrane</keyword>
<evidence type="ECO:0000256" key="7">
    <source>
        <dbReference type="RuleBase" id="RU363032"/>
    </source>
</evidence>
<dbReference type="GO" id="GO:0055085">
    <property type="term" value="P:transmembrane transport"/>
    <property type="evidence" value="ECO:0007669"/>
    <property type="project" value="InterPro"/>
</dbReference>
<accession>A0A1Z2XR53</accession>
<keyword evidence="11" id="KW-1185">Reference proteome</keyword>
<keyword evidence="6 7" id="KW-0472">Membrane</keyword>
<evidence type="ECO:0000256" key="4">
    <source>
        <dbReference type="ARBA" id="ARBA00022692"/>
    </source>
</evidence>
<feature type="transmembrane region" description="Helical" evidence="7">
    <location>
        <begin position="149"/>
        <end position="169"/>
    </location>
</feature>
<dbReference type="Pfam" id="PF00528">
    <property type="entry name" value="BPD_transp_1"/>
    <property type="match status" value="1"/>
</dbReference>
<reference evidence="10 12" key="3">
    <citation type="submission" date="2020-11" db="EMBL/GenBank/DDBJ databases">
        <title>Closed and high quality bacterial genomes of the OMM12 community.</title>
        <authorList>
            <person name="Marbouty M."/>
            <person name="Lamy-Besnier Q."/>
            <person name="Debarbieux L."/>
            <person name="Koszul R."/>
        </authorList>
    </citation>
    <scope>NUCLEOTIDE SEQUENCE [LARGE SCALE GENOMIC DNA]</scope>
    <source>
        <strain evidence="10 12">KB18</strain>
    </source>
</reference>
<gene>
    <name evidence="9" type="ORF">ADH66_09735</name>
    <name evidence="10" type="ORF">I5Q82_00070</name>
</gene>
<feature type="transmembrane region" description="Helical" evidence="7">
    <location>
        <begin position="86"/>
        <end position="105"/>
    </location>
</feature>
<name>A0A1Z2XR53_9FIRM</name>
<evidence type="ECO:0000313" key="11">
    <source>
        <dbReference type="Proteomes" id="UP000196710"/>
    </source>
</evidence>
<evidence type="ECO:0000313" key="12">
    <source>
        <dbReference type="Proteomes" id="UP000596035"/>
    </source>
</evidence>
<reference evidence="9" key="1">
    <citation type="journal article" date="2017" name="Genome Announc.">
        <title>High-Quality Whole-Genome Sequences of the Oligo-Mouse-Microbiota Bacterial Community.</title>
        <authorList>
            <person name="Garzetti D."/>
            <person name="Brugiroux S."/>
            <person name="Bunk B."/>
            <person name="Pukall R."/>
            <person name="McCoy K.D."/>
            <person name="Macpherson A.J."/>
            <person name="Stecher B."/>
        </authorList>
    </citation>
    <scope>NUCLEOTIDE SEQUENCE</scope>
    <source>
        <strain evidence="9">KB18</strain>
    </source>
</reference>
<reference evidence="11" key="2">
    <citation type="submission" date="2017-05" db="EMBL/GenBank/DDBJ databases">
        <title>Improved OligoMM genomes.</title>
        <authorList>
            <person name="Garzetti D."/>
        </authorList>
    </citation>
    <scope>NUCLEOTIDE SEQUENCE [LARGE SCALE GENOMIC DNA]</scope>
    <source>
        <strain evidence="11">KB18</strain>
    </source>
</reference>
<evidence type="ECO:0000313" key="10">
    <source>
        <dbReference type="EMBL" id="QQR30193.1"/>
    </source>
</evidence>
<dbReference type="CDD" id="cd06261">
    <property type="entry name" value="TM_PBP2"/>
    <property type="match status" value="1"/>
</dbReference>
<dbReference type="Proteomes" id="UP000596035">
    <property type="component" value="Chromosome"/>
</dbReference>
<dbReference type="InterPro" id="IPR035906">
    <property type="entry name" value="MetI-like_sf"/>
</dbReference>
<feature type="transmembrane region" description="Helical" evidence="7">
    <location>
        <begin position="21"/>
        <end position="46"/>
    </location>
</feature>
<dbReference type="GO" id="GO:0005886">
    <property type="term" value="C:plasma membrane"/>
    <property type="evidence" value="ECO:0007669"/>
    <property type="project" value="UniProtKB-SubCell"/>
</dbReference>
<dbReference type="PROSITE" id="PS50928">
    <property type="entry name" value="ABC_TM1"/>
    <property type="match status" value="1"/>
</dbReference>